<keyword evidence="1" id="KW-0805">Transcription regulation</keyword>
<protein>
    <recommendedName>
        <fullName evidence="4">HTH hxlR-type domain-containing protein</fullName>
    </recommendedName>
</protein>
<name>A0A498RHA5_9FIRM</name>
<sequence length="116" mass="13571">MKIRSEFTCPLEVTLDMISGKWKPIIIWRLRLGKQQLSTLNKDIQGINQKMLIQHLSELIECGIVEKITYGGYPLKVEYFLTELGWKFLRGLEVFQKIGQEYLGQYDNKSFLSNAR</sequence>
<dbReference type="Pfam" id="PF01638">
    <property type="entry name" value="HxlR"/>
    <property type="match status" value="1"/>
</dbReference>
<dbReference type="PANTHER" id="PTHR33204">
    <property type="entry name" value="TRANSCRIPTIONAL REGULATOR, MARR FAMILY"/>
    <property type="match status" value="1"/>
</dbReference>
<keyword evidence="3" id="KW-0804">Transcription</keyword>
<dbReference type="InterPro" id="IPR036390">
    <property type="entry name" value="WH_DNA-bd_sf"/>
</dbReference>
<keyword evidence="6" id="KW-1185">Reference proteome</keyword>
<dbReference type="Proteomes" id="UP000277811">
    <property type="component" value="Unassembled WGS sequence"/>
</dbReference>
<dbReference type="RefSeq" id="WP_122630276.1">
    <property type="nucleotide sequence ID" value="NZ_UPPP01000127.1"/>
</dbReference>
<accession>A0A498RHA5</accession>
<reference evidence="5 6" key="1">
    <citation type="submission" date="2018-06" db="EMBL/GenBank/DDBJ databases">
        <authorList>
            <person name="Strepis N."/>
        </authorList>
    </citation>
    <scope>NUCLEOTIDE SEQUENCE [LARGE SCALE GENOMIC DNA]</scope>
    <source>
        <strain evidence="5">LUCI</strain>
    </source>
</reference>
<gene>
    <name evidence="5" type="ORF">LUCI_4788</name>
</gene>
<evidence type="ECO:0000259" key="4">
    <source>
        <dbReference type="PROSITE" id="PS51118"/>
    </source>
</evidence>
<evidence type="ECO:0000256" key="3">
    <source>
        <dbReference type="ARBA" id="ARBA00023163"/>
    </source>
</evidence>
<organism evidence="5 6">
    <name type="scientific">Lucifera butyrica</name>
    <dbReference type="NCBI Taxonomy" id="1351585"/>
    <lineage>
        <taxon>Bacteria</taxon>
        <taxon>Bacillati</taxon>
        <taxon>Bacillota</taxon>
        <taxon>Negativicutes</taxon>
        <taxon>Veillonellales</taxon>
        <taxon>Veillonellaceae</taxon>
        <taxon>Lucifera</taxon>
    </lineage>
</organism>
<dbReference type="PROSITE" id="PS51118">
    <property type="entry name" value="HTH_HXLR"/>
    <property type="match status" value="1"/>
</dbReference>
<dbReference type="OrthoDB" id="9791143at2"/>
<feature type="domain" description="HTH hxlR-type" evidence="4">
    <location>
        <begin position="9"/>
        <end position="107"/>
    </location>
</feature>
<dbReference type="PANTHER" id="PTHR33204:SF29">
    <property type="entry name" value="TRANSCRIPTIONAL REGULATOR"/>
    <property type="match status" value="1"/>
</dbReference>
<evidence type="ECO:0000313" key="5">
    <source>
        <dbReference type="EMBL" id="VBB09493.1"/>
    </source>
</evidence>
<evidence type="ECO:0000256" key="1">
    <source>
        <dbReference type="ARBA" id="ARBA00023015"/>
    </source>
</evidence>
<dbReference type="SUPFAM" id="SSF46785">
    <property type="entry name" value="Winged helix' DNA-binding domain"/>
    <property type="match status" value="1"/>
</dbReference>
<dbReference type="GO" id="GO:0003677">
    <property type="term" value="F:DNA binding"/>
    <property type="evidence" value="ECO:0007669"/>
    <property type="project" value="UniProtKB-KW"/>
</dbReference>
<keyword evidence="2" id="KW-0238">DNA-binding</keyword>
<dbReference type="Gene3D" id="1.10.10.10">
    <property type="entry name" value="Winged helix-like DNA-binding domain superfamily/Winged helix DNA-binding domain"/>
    <property type="match status" value="1"/>
</dbReference>
<dbReference type="EMBL" id="UPPP01000127">
    <property type="protein sequence ID" value="VBB09493.1"/>
    <property type="molecule type" value="Genomic_DNA"/>
</dbReference>
<evidence type="ECO:0000313" key="6">
    <source>
        <dbReference type="Proteomes" id="UP000277811"/>
    </source>
</evidence>
<proteinExistence type="predicted"/>
<dbReference type="InterPro" id="IPR036388">
    <property type="entry name" value="WH-like_DNA-bd_sf"/>
</dbReference>
<dbReference type="AlphaFoldDB" id="A0A498RHA5"/>
<dbReference type="InterPro" id="IPR002577">
    <property type="entry name" value="HTH_HxlR"/>
</dbReference>
<evidence type="ECO:0000256" key="2">
    <source>
        <dbReference type="ARBA" id="ARBA00023125"/>
    </source>
</evidence>